<dbReference type="GO" id="GO:0032259">
    <property type="term" value="P:methylation"/>
    <property type="evidence" value="ECO:0007669"/>
    <property type="project" value="UniProtKB-KW"/>
</dbReference>
<sequence length="261" mass="30629">MEEKKQVEYFDFTQEMQEEAEKIIEEDNGSLSNFIYTKFDNQANKMWDVFYKNNTANFFKDRHYLLNEFPELNGEILLLEVGCGVGNAIYPLLEDNQALRAQVCDFSREAINLLRQNPSFNSERLQADVCDITKQPVPFTEPSDALLILFVLSAISPEKHRLAIANATSNLKPGGLVMFRDYGRYDLAQLRLAGKRNKKLKENFYLKQDGTRCYYFTTQEIETLFEGFRVLENEYHYRVVKNRKEDIKMNRVWIQAKLIKL</sequence>
<evidence type="ECO:0000256" key="4">
    <source>
        <dbReference type="PIRNR" id="PIRNR037755"/>
    </source>
</evidence>
<dbReference type="EC" id="2.1.1.-" evidence="4"/>
<dbReference type="PANTHER" id="PTHR22809">
    <property type="entry name" value="METHYLTRANSFERASE-RELATED"/>
    <property type="match status" value="1"/>
</dbReference>
<reference evidence="6" key="1">
    <citation type="submission" date="2021-09" db="EMBL/GenBank/DDBJ databases">
        <authorList>
            <consortium name="AG Swart"/>
            <person name="Singh M."/>
            <person name="Singh A."/>
            <person name="Seah K."/>
            <person name="Emmerich C."/>
        </authorList>
    </citation>
    <scope>NUCLEOTIDE SEQUENCE</scope>
    <source>
        <strain evidence="6">ATCC30299</strain>
    </source>
</reference>
<dbReference type="SUPFAM" id="SSF53335">
    <property type="entry name" value="S-adenosyl-L-methionine-dependent methyltransferases"/>
    <property type="match status" value="1"/>
</dbReference>
<evidence type="ECO:0000313" key="6">
    <source>
        <dbReference type="EMBL" id="CAG9321454.1"/>
    </source>
</evidence>
<dbReference type="CDD" id="cd02440">
    <property type="entry name" value="AdoMet_MTases"/>
    <property type="match status" value="1"/>
</dbReference>
<dbReference type="GO" id="GO:0008173">
    <property type="term" value="F:RNA methyltransferase activity"/>
    <property type="evidence" value="ECO:0007669"/>
    <property type="project" value="UniProtKB-ARBA"/>
</dbReference>
<evidence type="ECO:0000313" key="7">
    <source>
        <dbReference type="Proteomes" id="UP001162131"/>
    </source>
</evidence>
<dbReference type="GO" id="GO:0008757">
    <property type="term" value="F:S-adenosylmethionine-dependent methyltransferase activity"/>
    <property type="evidence" value="ECO:0007669"/>
    <property type="project" value="UniProtKB-ARBA"/>
</dbReference>
<dbReference type="PANTHER" id="PTHR22809:SF5">
    <property type="entry name" value="TRNA N(3)-METHYLCYTIDINE METHYLTRANSFERASE METTL6"/>
    <property type="match status" value="1"/>
</dbReference>
<comment type="similarity">
    <text evidence="1 4">Belongs to the methyltransferase superfamily. METL family.</text>
</comment>
<dbReference type="AlphaFoldDB" id="A0AAU9J6M9"/>
<gene>
    <name evidence="6" type="ORF">BSTOLATCC_MIC28736</name>
</gene>
<evidence type="ECO:0000259" key="5">
    <source>
        <dbReference type="Pfam" id="PF08242"/>
    </source>
</evidence>
<dbReference type="InterPro" id="IPR013217">
    <property type="entry name" value="Methyltransf_12"/>
</dbReference>
<proteinExistence type="inferred from homology"/>
<comment type="function">
    <text evidence="4">S-adenosyl-L-methionine-dependent methyltransferase.</text>
</comment>
<protein>
    <recommendedName>
        <fullName evidence="4">tRNA N(3)-methylcytidine methyltransferase</fullName>
        <ecNumber evidence="4">2.1.1.-</ecNumber>
    </recommendedName>
</protein>
<dbReference type="Gene3D" id="3.40.50.150">
    <property type="entry name" value="Vaccinia Virus protein VP39"/>
    <property type="match status" value="1"/>
</dbReference>
<organism evidence="6 7">
    <name type="scientific">Blepharisma stoltei</name>
    <dbReference type="NCBI Taxonomy" id="1481888"/>
    <lineage>
        <taxon>Eukaryota</taxon>
        <taxon>Sar</taxon>
        <taxon>Alveolata</taxon>
        <taxon>Ciliophora</taxon>
        <taxon>Postciliodesmatophora</taxon>
        <taxon>Heterotrichea</taxon>
        <taxon>Heterotrichida</taxon>
        <taxon>Blepharismidae</taxon>
        <taxon>Blepharisma</taxon>
    </lineage>
</organism>
<evidence type="ECO:0000256" key="3">
    <source>
        <dbReference type="ARBA" id="ARBA00022679"/>
    </source>
</evidence>
<feature type="domain" description="Methyltransferase type 12" evidence="5">
    <location>
        <begin position="79"/>
        <end position="176"/>
    </location>
</feature>
<keyword evidence="2 4" id="KW-0489">Methyltransferase</keyword>
<dbReference type="InterPro" id="IPR026113">
    <property type="entry name" value="METTL2/6/8-like"/>
</dbReference>
<dbReference type="PIRSF" id="PIRSF037755">
    <property type="entry name" value="Mettl2_prd"/>
    <property type="match status" value="1"/>
</dbReference>
<dbReference type="Pfam" id="PF08242">
    <property type="entry name" value="Methyltransf_12"/>
    <property type="match status" value="1"/>
</dbReference>
<dbReference type="EMBL" id="CAJZBQ010000028">
    <property type="protein sequence ID" value="CAG9321454.1"/>
    <property type="molecule type" value="Genomic_DNA"/>
</dbReference>
<keyword evidence="7" id="KW-1185">Reference proteome</keyword>
<comment type="caution">
    <text evidence="6">The sequence shown here is derived from an EMBL/GenBank/DDBJ whole genome shotgun (WGS) entry which is preliminary data.</text>
</comment>
<dbReference type="Proteomes" id="UP001162131">
    <property type="component" value="Unassembled WGS sequence"/>
</dbReference>
<accession>A0AAU9J6M9</accession>
<dbReference type="InterPro" id="IPR029063">
    <property type="entry name" value="SAM-dependent_MTases_sf"/>
</dbReference>
<keyword evidence="3 4" id="KW-0808">Transferase</keyword>
<evidence type="ECO:0000256" key="1">
    <source>
        <dbReference type="ARBA" id="ARBA00009725"/>
    </source>
</evidence>
<name>A0AAU9J6M9_9CILI</name>
<evidence type="ECO:0000256" key="2">
    <source>
        <dbReference type="ARBA" id="ARBA00022603"/>
    </source>
</evidence>